<feature type="transmembrane region" description="Helical" evidence="9">
    <location>
        <begin position="116"/>
        <end position="149"/>
    </location>
</feature>
<feature type="transmembrane region" description="Helical" evidence="9">
    <location>
        <begin position="161"/>
        <end position="182"/>
    </location>
</feature>
<feature type="transmembrane region" description="Helical" evidence="9">
    <location>
        <begin position="48"/>
        <end position="70"/>
    </location>
</feature>
<keyword evidence="4" id="KW-1003">Cell membrane</keyword>
<keyword evidence="5 9" id="KW-0812">Transmembrane</keyword>
<keyword evidence="3" id="KW-0813">Transport</keyword>
<evidence type="ECO:0000256" key="3">
    <source>
        <dbReference type="ARBA" id="ARBA00022448"/>
    </source>
</evidence>
<evidence type="ECO:0000256" key="7">
    <source>
        <dbReference type="ARBA" id="ARBA00023136"/>
    </source>
</evidence>
<keyword evidence="6 9" id="KW-1133">Transmembrane helix</keyword>
<evidence type="ECO:0000256" key="5">
    <source>
        <dbReference type="ARBA" id="ARBA00022692"/>
    </source>
</evidence>
<feature type="transmembrane region" description="Helical" evidence="9">
    <location>
        <begin position="76"/>
        <end position="96"/>
    </location>
</feature>
<evidence type="ECO:0000256" key="4">
    <source>
        <dbReference type="ARBA" id="ARBA00022475"/>
    </source>
</evidence>
<keyword evidence="11" id="KW-1185">Reference proteome</keyword>
<evidence type="ECO:0000256" key="2">
    <source>
        <dbReference type="ARBA" id="ARBA00007040"/>
    </source>
</evidence>
<feature type="transmembrane region" description="Helical" evidence="9">
    <location>
        <begin position="352"/>
        <end position="377"/>
    </location>
</feature>
<dbReference type="Proteomes" id="UP000708208">
    <property type="component" value="Unassembled WGS sequence"/>
</dbReference>
<dbReference type="InterPro" id="IPR002293">
    <property type="entry name" value="AA/rel_permease1"/>
</dbReference>
<dbReference type="GO" id="GO:0015179">
    <property type="term" value="F:L-amino acid transmembrane transporter activity"/>
    <property type="evidence" value="ECO:0007669"/>
    <property type="project" value="TreeGrafter"/>
</dbReference>
<feature type="transmembrane region" description="Helical" evidence="9">
    <location>
        <begin position="421"/>
        <end position="442"/>
    </location>
</feature>
<feature type="transmembrane region" description="Helical" evidence="9">
    <location>
        <begin position="236"/>
        <end position="254"/>
    </location>
</feature>
<protein>
    <submittedName>
        <fullName evidence="10">Uncharacterized protein</fullName>
    </submittedName>
</protein>
<organism evidence="10 11">
    <name type="scientific">Allacma fusca</name>
    <dbReference type="NCBI Taxonomy" id="39272"/>
    <lineage>
        <taxon>Eukaryota</taxon>
        <taxon>Metazoa</taxon>
        <taxon>Ecdysozoa</taxon>
        <taxon>Arthropoda</taxon>
        <taxon>Hexapoda</taxon>
        <taxon>Collembola</taxon>
        <taxon>Symphypleona</taxon>
        <taxon>Sminthuridae</taxon>
        <taxon>Allacma</taxon>
    </lineage>
</organism>
<evidence type="ECO:0000256" key="1">
    <source>
        <dbReference type="ARBA" id="ARBA00004651"/>
    </source>
</evidence>
<dbReference type="PANTHER" id="PTHR11785:SF240">
    <property type="entry name" value="LD25378P"/>
    <property type="match status" value="1"/>
</dbReference>
<comment type="subcellular location">
    <subcellularLocation>
        <location evidence="1">Cell membrane</location>
        <topology evidence="1">Multi-pass membrane protein</topology>
    </subcellularLocation>
</comment>
<feature type="transmembrane region" description="Helical" evidence="9">
    <location>
        <begin position="194"/>
        <end position="216"/>
    </location>
</feature>
<dbReference type="EMBL" id="CAJVCH010413007">
    <property type="protein sequence ID" value="CAG7818169.1"/>
    <property type="molecule type" value="Genomic_DNA"/>
</dbReference>
<feature type="compositionally biased region" description="Polar residues" evidence="8">
    <location>
        <begin position="516"/>
        <end position="526"/>
    </location>
</feature>
<dbReference type="Pfam" id="PF13520">
    <property type="entry name" value="AA_permease_2"/>
    <property type="match status" value="1"/>
</dbReference>
<gene>
    <name evidence="10" type="ORF">AFUS01_LOCUS28692</name>
</gene>
<dbReference type="PANTHER" id="PTHR11785">
    <property type="entry name" value="AMINO ACID TRANSPORTER"/>
    <property type="match status" value="1"/>
</dbReference>
<evidence type="ECO:0000256" key="6">
    <source>
        <dbReference type="ARBA" id="ARBA00022989"/>
    </source>
</evidence>
<dbReference type="AlphaFoldDB" id="A0A8J2KSG8"/>
<feature type="transmembrane region" description="Helical" evidence="9">
    <location>
        <begin position="266"/>
        <end position="289"/>
    </location>
</feature>
<reference evidence="10" key="1">
    <citation type="submission" date="2021-06" db="EMBL/GenBank/DDBJ databases">
        <authorList>
            <person name="Hodson N. C."/>
            <person name="Mongue J. A."/>
            <person name="Jaron S. K."/>
        </authorList>
    </citation>
    <scope>NUCLEOTIDE SEQUENCE</scope>
</reference>
<comment type="caution">
    <text evidence="10">The sequence shown here is derived from an EMBL/GenBank/DDBJ whole genome shotgun (WGS) entry which is preliminary data.</text>
</comment>
<accession>A0A8J2KSG8</accession>
<name>A0A8J2KSG8_9HEXA</name>
<feature type="transmembrane region" description="Helical" evidence="9">
    <location>
        <begin position="309"/>
        <end position="331"/>
    </location>
</feature>
<sequence length="557" mass="60856">MGRNNVRSDGNAEPSAPESQPLKDDRPQNPNAGGTVELKKELGLMNGVGIIVGVIIGAGIFVSPVGVIQYSGSTGLALIVWAMSGLLSMVGALCYAELGTMIPKSGGDYTYIMDSLGALPAFLYLWVALMIIVPTGNAILALTFSQYILQPFWPECVPPDAAVRLLSAVVIALLTAVNCYNVKWSARLQDLFTSMKILALVIIVIAGLVVLCMGTTDNLAEPFEGTTTEPGNIAKAFYSGLFTYAGWNYLNFVTEEIKNPFKNLPRAIWISMPVVTIAYTLANVAYFVVLTKVEILNSNAVAVTFGDKLLGVMSWIMPVFVACSTFGALNASIYAPSRLVFVGAREGHLPRALALINVETCTPIPALIFLGLLSIFMLISKDVQALIDYLSFVEASFWGMSIAGLLWLRYKRPDLERPIKVSLVLPILFLLVIIFLIVVSVIENQDSIGIALIIVASGIPVYYIFIYWENKPQFLKRLGAYNGTSNPIHDGEDAPLLPNNNPRLIPPLNASEKDQNNQTNRMCNNSANDSNSLKWPAFQFQNNFTTFNICRYNVNNK</sequence>
<evidence type="ECO:0000256" key="9">
    <source>
        <dbReference type="SAM" id="Phobius"/>
    </source>
</evidence>
<evidence type="ECO:0000313" key="11">
    <source>
        <dbReference type="Proteomes" id="UP000708208"/>
    </source>
</evidence>
<dbReference type="InterPro" id="IPR050598">
    <property type="entry name" value="AminoAcid_Transporter"/>
</dbReference>
<evidence type="ECO:0000256" key="8">
    <source>
        <dbReference type="SAM" id="MobiDB-lite"/>
    </source>
</evidence>
<keyword evidence="7 9" id="KW-0472">Membrane</keyword>
<feature type="region of interest" description="Disordered" evidence="8">
    <location>
        <begin position="1"/>
        <end position="33"/>
    </location>
</feature>
<comment type="similarity">
    <text evidence="2">Belongs to the amino acid-polyamine-organocation (APC) superfamily. L-type amino acid transporter (LAT) (TC 2.A.3.8) family.</text>
</comment>
<feature type="transmembrane region" description="Helical" evidence="9">
    <location>
        <begin position="448"/>
        <end position="468"/>
    </location>
</feature>
<dbReference type="GO" id="GO:0005886">
    <property type="term" value="C:plasma membrane"/>
    <property type="evidence" value="ECO:0007669"/>
    <property type="project" value="UniProtKB-SubCell"/>
</dbReference>
<evidence type="ECO:0000313" key="10">
    <source>
        <dbReference type="EMBL" id="CAG7818169.1"/>
    </source>
</evidence>
<feature type="transmembrane region" description="Helical" evidence="9">
    <location>
        <begin position="389"/>
        <end position="409"/>
    </location>
</feature>
<dbReference type="OrthoDB" id="3257095at2759"/>
<dbReference type="FunFam" id="1.20.1740.10:FF:000003">
    <property type="entry name" value="Y+L amino acid transporter 1 isoform X1"/>
    <property type="match status" value="1"/>
</dbReference>
<feature type="region of interest" description="Disordered" evidence="8">
    <location>
        <begin position="507"/>
        <end position="526"/>
    </location>
</feature>
<proteinExistence type="inferred from homology"/>